<keyword evidence="2" id="KW-1185">Reference proteome</keyword>
<evidence type="ECO:0000313" key="2">
    <source>
        <dbReference type="Proteomes" id="UP001596065"/>
    </source>
</evidence>
<dbReference type="Gene3D" id="3.30.572.10">
    <property type="entry name" value="Thymidylate synthase/dCMP hydroxymethylase domain"/>
    <property type="match status" value="1"/>
</dbReference>
<accession>A0ABW0WBB8</accession>
<name>A0ABW0WBB8_STRNO</name>
<dbReference type="SUPFAM" id="SSF55831">
    <property type="entry name" value="Thymidylate synthase/dCMP hydroxymethylase"/>
    <property type="match status" value="1"/>
</dbReference>
<organism evidence="1 2">
    <name type="scientific">Streptomyces nogalater</name>
    <dbReference type="NCBI Taxonomy" id="38314"/>
    <lineage>
        <taxon>Bacteria</taxon>
        <taxon>Bacillati</taxon>
        <taxon>Actinomycetota</taxon>
        <taxon>Actinomycetes</taxon>
        <taxon>Kitasatosporales</taxon>
        <taxon>Streptomycetaceae</taxon>
        <taxon>Streptomyces</taxon>
    </lineage>
</organism>
<protein>
    <recommendedName>
        <fullName evidence="3">Thymidylate synthase</fullName>
    </recommendedName>
</protein>
<sequence length="263" mass="28545">MHSFTVTGRDVAHAWVAACNALDRKDNPGRTGLHTVVRITDPTSDDAALRSELDRLRTAHGLWPLETVASTLFPATLAARCAGPDELAERYRRMYQAIRRYPGNQRGTYFGRLVSYPAASKTGVDQLGTVIARLRSQAAGNRIAAAYEIDLAAPADAHEDTGADLLVHTAGKDNSYIGFPCLSHISLQLDRDLRVHAMALYRSHYMFERAYGNYLGLGRLLAYIAQEAGLSCGTLTVVAGHAQLDGPITQLRPLLSGTSRLAA</sequence>
<reference evidence="2" key="1">
    <citation type="journal article" date="2019" name="Int. J. Syst. Evol. Microbiol.">
        <title>The Global Catalogue of Microorganisms (GCM) 10K type strain sequencing project: providing services to taxonomists for standard genome sequencing and annotation.</title>
        <authorList>
            <consortium name="The Broad Institute Genomics Platform"/>
            <consortium name="The Broad Institute Genome Sequencing Center for Infectious Disease"/>
            <person name="Wu L."/>
            <person name="Ma J."/>
        </authorList>
    </citation>
    <scope>NUCLEOTIDE SEQUENCE [LARGE SCALE GENOMIC DNA]</scope>
    <source>
        <strain evidence="2">KCTC 5701</strain>
    </source>
</reference>
<proteinExistence type="predicted"/>
<dbReference type="InterPro" id="IPR036926">
    <property type="entry name" value="Thymidate_synth/dCMP_Mease_sf"/>
</dbReference>
<dbReference type="RefSeq" id="WP_344348360.1">
    <property type="nucleotide sequence ID" value="NZ_BAAASM010000015.1"/>
</dbReference>
<dbReference type="Proteomes" id="UP001596065">
    <property type="component" value="Unassembled WGS sequence"/>
</dbReference>
<gene>
    <name evidence="1" type="ORF">ACFP3J_08080</name>
</gene>
<evidence type="ECO:0000313" key="1">
    <source>
        <dbReference type="EMBL" id="MFC5655447.1"/>
    </source>
</evidence>
<evidence type="ECO:0008006" key="3">
    <source>
        <dbReference type="Google" id="ProtNLM"/>
    </source>
</evidence>
<dbReference type="EMBL" id="JBHSOE010000009">
    <property type="protein sequence ID" value="MFC5655447.1"/>
    <property type="molecule type" value="Genomic_DNA"/>
</dbReference>
<comment type="caution">
    <text evidence="1">The sequence shown here is derived from an EMBL/GenBank/DDBJ whole genome shotgun (WGS) entry which is preliminary data.</text>
</comment>